<protein>
    <submittedName>
        <fullName evidence="3">Uncharacterized protein</fullName>
    </submittedName>
</protein>
<feature type="region of interest" description="Disordered" evidence="1">
    <location>
        <begin position="172"/>
        <end position="199"/>
    </location>
</feature>
<accession>A0A7I7UQS8</accession>
<evidence type="ECO:0000256" key="2">
    <source>
        <dbReference type="SAM" id="SignalP"/>
    </source>
</evidence>
<keyword evidence="4" id="KW-1185">Reference proteome</keyword>
<name>A0A7I7UQS8_MYCPV</name>
<feature type="chain" id="PRO_5029510172" evidence="2">
    <location>
        <begin position="43"/>
        <end position="199"/>
    </location>
</feature>
<keyword evidence="2" id="KW-0732">Signal</keyword>
<feature type="signal peptide" evidence="2">
    <location>
        <begin position="1"/>
        <end position="42"/>
    </location>
</feature>
<gene>
    <name evidence="3" type="ORF">MPUL_49700</name>
</gene>
<dbReference type="EMBL" id="AP022599">
    <property type="protein sequence ID" value="BBY83812.1"/>
    <property type="molecule type" value="Genomic_DNA"/>
</dbReference>
<organism evidence="3 4">
    <name type="scientific">Mycolicibacterium pulveris</name>
    <name type="common">Mycobacterium pulveris</name>
    <dbReference type="NCBI Taxonomy" id="36813"/>
    <lineage>
        <taxon>Bacteria</taxon>
        <taxon>Bacillati</taxon>
        <taxon>Actinomycetota</taxon>
        <taxon>Actinomycetes</taxon>
        <taxon>Mycobacteriales</taxon>
        <taxon>Mycobacteriaceae</taxon>
        <taxon>Mycolicibacterium</taxon>
    </lineage>
</organism>
<evidence type="ECO:0000313" key="3">
    <source>
        <dbReference type="EMBL" id="BBY83812.1"/>
    </source>
</evidence>
<dbReference type="PROSITE" id="PS51318">
    <property type="entry name" value="TAT"/>
    <property type="match status" value="1"/>
</dbReference>
<dbReference type="InterPro" id="IPR006311">
    <property type="entry name" value="TAT_signal"/>
</dbReference>
<evidence type="ECO:0000313" key="4">
    <source>
        <dbReference type="Proteomes" id="UP000467252"/>
    </source>
</evidence>
<sequence length="199" mass="21173">MAGPDRTVVSRRMSPTRRRWTAAAAVAGVLAGVQVMPAAAHAQPDDDLQTQEQPAQTEAEVLHNIIYRARIDGVSRGATITYTAQGNQIQSADPTMVPGRVFEVNTVLAESSTARMRVAIEWPYSANLHCEILVDDQIAAQADDFIGPTVLPQRDDPDYGALVCEAPVSGVANTVPVDPNAPPPVDGHAPPQVEPPPLT</sequence>
<reference evidence="3 4" key="1">
    <citation type="journal article" date="2019" name="Emerg. Microbes Infect.">
        <title>Comprehensive subspecies identification of 175 nontuberculous mycobacteria species based on 7547 genomic profiles.</title>
        <authorList>
            <person name="Matsumoto Y."/>
            <person name="Kinjo T."/>
            <person name="Motooka D."/>
            <person name="Nabeya D."/>
            <person name="Jung N."/>
            <person name="Uechi K."/>
            <person name="Horii T."/>
            <person name="Iida T."/>
            <person name="Fujita J."/>
            <person name="Nakamura S."/>
        </authorList>
    </citation>
    <scope>NUCLEOTIDE SEQUENCE [LARGE SCALE GENOMIC DNA]</scope>
    <source>
        <strain evidence="3 4">JCM 6370</strain>
    </source>
</reference>
<evidence type="ECO:0000256" key="1">
    <source>
        <dbReference type="SAM" id="MobiDB-lite"/>
    </source>
</evidence>
<dbReference type="Proteomes" id="UP000467252">
    <property type="component" value="Chromosome"/>
</dbReference>
<proteinExistence type="predicted"/>
<dbReference type="AlphaFoldDB" id="A0A7I7UQS8"/>